<feature type="transmembrane region" description="Helical" evidence="1">
    <location>
        <begin position="56"/>
        <end position="75"/>
    </location>
</feature>
<keyword evidence="3" id="KW-1185">Reference proteome</keyword>
<dbReference type="Proteomes" id="UP001465668">
    <property type="component" value="Unassembled WGS sequence"/>
</dbReference>
<organism evidence="2 3">
    <name type="scientific">Seiridium cardinale</name>
    <dbReference type="NCBI Taxonomy" id="138064"/>
    <lineage>
        <taxon>Eukaryota</taxon>
        <taxon>Fungi</taxon>
        <taxon>Dikarya</taxon>
        <taxon>Ascomycota</taxon>
        <taxon>Pezizomycotina</taxon>
        <taxon>Sordariomycetes</taxon>
        <taxon>Xylariomycetidae</taxon>
        <taxon>Amphisphaeriales</taxon>
        <taxon>Sporocadaceae</taxon>
        <taxon>Seiridium</taxon>
    </lineage>
</organism>
<evidence type="ECO:0000256" key="1">
    <source>
        <dbReference type="SAM" id="Phobius"/>
    </source>
</evidence>
<accession>A0ABR2XG60</accession>
<sequence length="104" mass="11412">MRVKPAKPRDILDWSAFTNWPYAVFTLFYLVPILNAASALGPTVPKYLLGKFDRMGLFSPAAMICAILTFSMVAFRTLVGVTVVSLLFGFLSDVFLALPLACFG</sequence>
<comment type="caution">
    <text evidence="2">The sequence shown here is derived from an EMBL/GenBank/DDBJ whole genome shotgun (WGS) entry which is preliminary data.</text>
</comment>
<feature type="transmembrane region" description="Helical" evidence="1">
    <location>
        <begin position="81"/>
        <end position="103"/>
    </location>
</feature>
<keyword evidence="1" id="KW-0812">Transmembrane</keyword>
<protein>
    <submittedName>
        <fullName evidence="2">Monocarboxylate transporter</fullName>
    </submittedName>
</protein>
<proteinExistence type="predicted"/>
<gene>
    <name evidence="2" type="ORF">SCAR479_10474</name>
</gene>
<evidence type="ECO:0000313" key="3">
    <source>
        <dbReference type="Proteomes" id="UP001465668"/>
    </source>
</evidence>
<reference evidence="2 3" key="1">
    <citation type="submission" date="2024-02" db="EMBL/GenBank/DDBJ databases">
        <title>First draft genome assembly of two strains of Seiridium cardinale.</title>
        <authorList>
            <person name="Emiliani G."/>
            <person name="Scali E."/>
        </authorList>
    </citation>
    <scope>NUCLEOTIDE SEQUENCE [LARGE SCALE GENOMIC DNA]</scope>
    <source>
        <strain evidence="2 3">BM-138-000479</strain>
    </source>
</reference>
<dbReference type="EMBL" id="JARVKM010000057">
    <property type="protein sequence ID" value="KAK9772789.1"/>
    <property type="molecule type" value="Genomic_DNA"/>
</dbReference>
<keyword evidence="1" id="KW-0472">Membrane</keyword>
<name>A0ABR2XG60_9PEZI</name>
<keyword evidence="1" id="KW-1133">Transmembrane helix</keyword>
<evidence type="ECO:0000313" key="2">
    <source>
        <dbReference type="EMBL" id="KAK9772789.1"/>
    </source>
</evidence>
<feature type="transmembrane region" description="Helical" evidence="1">
    <location>
        <begin position="20"/>
        <end position="44"/>
    </location>
</feature>